<dbReference type="InterPro" id="IPR026265">
    <property type="entry name" value="LptC"/>
</dbReference>
<dbReference type="GO" id="GO:0017089">
    <property type="term" value="F:glycolipid transfer activity"/>
    <property type="evidence" value="ECO:0007669"/>
    <property type="project" value="TreeGrafter"/>
</dbReference>
<evidence type="ECO:0000256" key="4">
    <source>
        <dbReference type="ARBA" id="ARBA00022989"/>
    </source>
</evidence>
<comment type="subcellular location">
    <subcellularLocation>
        <location evidence="6">Cell inner membrane</location>
        <topology evidence="6">Single-pass membrane protein</topology>
    </subcellularLocation>
</comment>
<keyword evidence="3 6" id="KW-0812">Transmembrane</keyword>
<dbReference type="AlphaFoldDB" id="A0A5E4PIB5"/>
<dbReference type="HAMAP" id="MF_01915">
    <property type="entry name" value="LPS_assembly_LptC"/>
    <property type="match status" value="1"/>
</dbReference>
<evidence type="ECO:0000313" key="7">
    <source>
        <dbReference type="EMBL" id="VVC76122.1"/>
    </source>
</evidence>
<dbReference type="GO" id="GO:0043165">
    <property type="term" value="P:Gram-negative-bacterium-type cell outer membrane assembly"/>
    <property type="evidence" value="ECO:0007669"/>
    <property type="project" value="UniProtKB-UniRule"/>
</dbReference>
<dbReference type="Proteomes" id="UP000324194">
    <property type="component" value="Chromosome 1"/>
</dbReference>
<dbReference type="PANTHER" id="PTHR37481:SF1">
    <property type="entry name" value="LIPOPOLYSACCHARIDE EXPORT SYSTEM PROTEIN LPTC"/>
    <property type="match status" value="1"/>
</dbReference>
<keyword evidence="5 6" id="KW-0472">Membrane</keyword>
<name>A0A5E4PIB5_9COXI</name>
<dbReference type="PANTHER" id="PTHR37481">
    <property type="entry name" value="LIPOPOLYSACCHARIDE EXPORT SYSTEM PROTEIN LPTC"/>
    <property type="match status" value="1"/>
</dbReference>
<comment type="function">
    <text evidence="6">Involved in the assembly of lipopolysaccharide (LPS). Required for the translocation of LPS from the inner membrane to the outer membrane. Facilitates the transfer of LPS from the inner membrane to the periplasmic protein LptA. Could be a docking site for LptA.</text>
</comment>
<dbReference type="EMBL" id="LR699119">
    <property type="protein sequence ID" value="VVC76122.1"/>
    <property type="molecule type" value="Genomic_DNA"/>
</dbReference>
<keyword evidence="4 6" id="KW-1133">Transmembrane helix</keyword>
<proteinExistence type="inferred from homology"/>
<dbReference type="NCBIfam" id="TIGR04409">
    <property type="entry name" value="LptC_YrbK"/>
    <property type="match status" value="1"/>
</dbReference>
<evidence type="ECO:0000256" key="1">
    <source>
        <dbReference type="ARBA" id="ARBA00022475"/>
    </source>
</evidence>
<dbReference type="InterPro" id="IPR010664">
    <property type="entry name" value="LipoPS_assembly_LptC-rel"/>
</dbReference>
<protein>
    <recommendedName>
        <fullName evidence="6">Lipopolysaccharide export system protein LptC</fullName>
    </recommendedName>
</protein>
<sequence>MTYKYTAISAIMIAAVGLASWKTYFSFQPQITAPARKAELPDAFMENVTALVMDKQGKPSMKIVTPKMIHYLTNDTTLLTSPELTLYRKSPQPWYITSKNAKATQGVDNVHFWNNVVIHHAADANNPATLIKTTTLTVHPNAQVAETSDMITMVQPNLIVKATGMHADMNTGNIKLLSQARGEYVPSS</sequence>
<evidence type="ECO:0000313" key="8">
    <source>
        <dbReference type="Proteomes" id="UP000324194"/>
    </source>
</evidence>
<gene>
    <name evidence="6 7" type="primary">lptC</name>
    <name evidence="7" type="ORF">AQUSIP_14270</name>
</gene>
<organism evidence="7 8">
    <name type="scientific">Aquicella siphonis</name>
    <dbReference type="NCBI Taxonomy" id="254247"/>
    <lineage>
        <taxon>Bacteria</taxon>
        <taxon>Pseudomonadati</taxon>
        <taxon>Pseudomonadota</taxon>
        <taxon>Gammaproteobacteria</taxon>
        <taxon>Legionellales</taxon>
        <taxon>Coxiellaceae</taxon>
        <taxon>Aquicella</taxon>
    </lineage>
</organism>
<dbReference type="GO" id="GO:0005886">
    <property type="term" value="C:plasma membrane"/>
    <property type="evidence" value="ECO:0007669"/>
    <property type="project" value="UniProtKB-SubCell"/>
</dbReference>
<comment type="subunit">
    <text evidence="6">Component of the lipopolysaccharide transport and assembly complex. Interacts with LptA and the LptBFG transporter complex.</text>
</comment>
<keyword evidence="2 6" id="KW-0997">Cell inner membrane</keyword>
<dbReference type="OrthoDB" id="5731914at2"/>
<dbReference type="GO" id="GO:0015221">
    <property type="term" value="F:lipopolysaccharide transmembrane transporter activity"/>
    <property type="evidence" value="ECO:0007669"/>
    <property type="project" value="InterPro"/>
</dbReference>
<dbReference type="KEGG" id="asip:AQUSIP_14270"/>
<evidence type="ECO:0000256" key="3">
    <source>
        <dbReference type="ARBA" id="ARBA00022692"/>
    </source>
</evidence>
<keyword evidence="1 6" id="KW-1003">Cell membrane</keyword>
<reference evidence="7 8" key="1">
    <citation type="submission" date="2019-08" db="EMBL/GenBank/DDBJ databases">
        <authorList>
            <person name="Guy L."/>
        </authorList>
    </citation>
    <scope>NUCLEOTIDE SEQUENCE [LARGE SCALE GENOMIC DNA]</scope>
    <source>
        <strain evidence="7 8">SGT-108</strain>
    </source>
</reference>
<dbReference type="Pfam" id="PF06835">
    <property type="entry name" value="LptC"/>
    <property type="match status" value="1"/>
</dbReference>
<accession>A0A5E4PIB5</accession>
<dbReference type="RefSeq" id="WP_148339368.1">
    <property type="nucleotide sequence ID" value="NZ_LR699119.1"/>
</dbReference>
<dbReference type="InterPro" id="IPR052363">
    <property type="entry name" value="LPS_export_LptC"/>
</dbReference>
<dbReference type="GO" id="GO:0030288">
    <property type="term" value="C:outer membrane-bounded periplasmic space"/>
    <property type="evidence" value="ECO:0007669"/>
    <property type="project" value="TreeGrafter"/>
</dbReference>
<keyword evidence="8" id="KW-1185">Reference proteome</keyword>
<comment type="similarity">
    <text evidence="6">Belongs to the LptC family.</text>
</comment>
<evidence type="ECO:0000256" key="2">
    <source>
        <dbReference type="ARBA" id="ARBA00022519"/>
    </source>
</evidence>
<evidence type="ECO:0000256" key="6">
    <source>
        <dbReference type="HAMAP-Rule" id="MF_01915"/>
    </source>
</evidence>
<dbReference type="Gene3D" id="2.60.450.10">
    <property type="entry name" value="Lipopolysaccharide (LPS) transport protein A like domain"/>
    <property type="match status" value="1"/>
</dbReference>
<evidence type="ECO:0000256" key="5">
    <source>
        <dbReference type="ARBA" id="ARBA00023136"/>
    </source>
</evidence>